<proteinExistence type="predicted"/>
<dbReference type="PANTHER" id="PTHR44379">
    <property type="entry name" value="OXIDOREDUCTASE WITH IRON-SULFUR SUBUNIT"/>
    <property type="match status" value="1"/>
</dbReference>
<protein>
    <submittedName>
        <fullName evidence="6">(2Fe-2S)-binding protein</fullName>
    </submittedName>
</protein>
<organism evidence="6 7">
    <name type="scientific">Pseudorhodoplanes sinuspersici</name>
    <dbReference type="NCBI Taxonomy" id="1235591"/>
    <lineage>
        <taxon>Bacteria</taxon>
        <taxon>Pseudomonadati</taxon>
        <taxon>Pseudomonadota</taxon>
        <taxon>Alphaproteobacteria</taxon>
        <taxon>Hyphomicrobiales</taxon>
        <taxon>Pseudorhodoplanes</taxon>
    </lineage>
</organism>
<dbReference type="Pfam" id="PF00111">
    <property type="entry name" value="Fer2"/>
    <property type="match status" value="1"/>
</dbReference>
<accession>A0A1W6ZKH9</accession>
<dbReference type="GO" id="GO:0046872">
    <property type="term" value="F:metal ion binding"/>
    <property type="evidence" value="ECO:0007669"/>
    <property type="project" value="UniProtKB-KW"/>
</dbReference>
<dbReference type="STRING" id="1235591.CAK95_00085"/>
<dbReference type="InterPro" id="IPR036884">
    <property type="entry name" value="2Fe-2S-bd_dom_sf"/>
</dbReference>
<evidence type="ECO:0000256" key="1">
    <source>
        <dbReference type="ARBA" id="ARBA00022714"/>
    </source>
</evidence>
<dbReference type="Proteomes" id="UP000194137">
    <property type="component" value="Chromosome"/>
</dbReference>
<evidence type="ECO:0000256" key="3">
    <source>
        <dbReference type="ARBA" id="ARBA00023004"/>
    </source>
</evidence>
<keyword evidence="3" id="KW-0408">Iron</keyword>
<name>A0A1W6ZKH9_9HYPH</name>
<dbReference type="SUPFAM" id="SSF47741">
    <property type="entry name" value="CO dehydrogenase ISP C-domain like"/>
    <property type="match status" value="1"/>
</dbReference>
<dbReference type="Pfam" id="PF01799">
    <property type="entry name" value="Fer2_2"/>
    <property type="match status" value="1"/>
</dbReference>
<keyword evidence="4" id="KW-0411">Iron-sulfur</keyword>
<dbReference type="Gene3D" id="1.10.150.120">
    <property type="entry name" value="[2Fe-2S]-binding domain"/>
    <property type="match status" value="1"/>
</dbReference>
<dbReference type="InterPro" id="IPR051452">
    <property type="entry name" value="Diverse_Oxidoreductases"/>
</dbReference>
<keyword evidence="2" id="KW-0479">Metal-binding</keyword>
<dbReference type="RefSeq" id="WP_086085969.1">
    <property type="nucleotide sequence ID" value="NZ_CP021112.1"/>
</dbReference>
<evidence type="ECO:0000313" key="7">
    <source>
        <dbReference type="Proteomes" id="UP000194137"/>
    </source>
</evidence>
<keyword evidence="7" id="KW-1185">Reference proteome</keyword>
<dbReference type="GO" id="GO:0051537">
    <property type="term" value="F:2 iron, 2 sulfur cluster binding"/>
    <property type="evidence" value="ECO:0007669"/>
    <property type="project" value="UniProtKB-KW"/>
</dbReference>
<dbReference type="InterPro" id="IPR001041">
    <property type="entry name" value="2Fe-2S_ferredoxin-type"/>
</dbReference>
<evidence type="ECO:0000313" key="6">
    <source>
        <dbReference type="EMBL" id="ARP97650.1"/>
    </source>
</evidence>
<dbReference type="GO" id="GO:0016491">
    <property type="term" value="F:oxidoreductase activity"/>
    <property type="evidence" value="ECO:0007669"/>
    <property type="project" value="InterPro"/>
</dbReference>
<dbReference type="SUPFAM" id="SSF54292">
    <property type="entry name" value="2Fe-2S ferredoxin-like"/>
    <property type="match status" value="1"/>
</dbReference>
<dbReference type="Gene3D" id="3.10.20.30">
    <property type="match status" value="1"/>
</dbReference>
<dbReference type="InterPro" id="IPR012675">
    <property type="entry name" value="Beta-grasp_dom_sf"/>
</dbReference>
<feature type="domain" description="2Fe-2S ferredoxin-type" evidence="5">
    <location>
        <begin position="3"/>
        <end position="79"/>
    </location>
</feature>
<sequence>MSGPLTLTVNGCMYQVDAAPTTPLLDILRNHLGLTGSRYGCGLEQCGACMVLVDGVTAYSCSREAGTLEGRSVTTVEGLGSPEALHPLQKAFLDEQAGQCGYCLSGMLIAAKALLDRNPAPTRADVATALDPNLCRCGTHPRILRAVLRAAADMRSRADS</sequence>
<evidence type="ECO:0000259" key="5">
    <source>
        <dbReference type="PROSITE" id="PS51085"/>
    </source>
</evidence>
<dbReference type="KEGG" id="psin:CAK95_00085"/>
<keyword evidence="1" id="KW-0001">2Fe-2S</keyword>
<dbReference type="InterPro" id="IPR002888">
    <property type="entry name" value="2Fe-2S-bd"/>
</dbReference>
<dbReference type="EMBL" id="CP021112">
    <property type="protein sequence ID" value="ARP97650.1"/>
    <property type="molecule type" value="Genomic_DNA"/>
</dbReference>
<dbReference type="InterPro" id="IPR036010">
    <property type="entry name" value="2Fe-2S_ferredoxin-like_sf"/>
</dbReference>
<gene>
    <name evidence="6" type="ORF">CAK95_00085</name>
</gene>
<dbReference type="PANTHER" id="PTHR44379:SF6">
    <property type="entry name" value="BLR6046 PROTEIN"/>
    <property type="match status" value="1"/>
</dbReference>
<dbReference type="AlphaFoldDB" id="A0A1W6ZKH9"/>
<reference evidence="6 7" key="1">
    <citation type="submission" date="2017-05" db="EMBL/GenBank/DDBJ databases">
        <title>Full genome sequence of Pseudorhodoplanes sinuspersici.</title>
        <authorList>
            <person name="Dastgheib S.M.M."/>
            <person name="Shavandi M."/>
            <person name="Tirandaz H."/>
        </authorList>
    </citation>
    <scope>NUCLEOTIDE SEQUENCE [LARGE SCALE GENOMIC DNA]</scope>
    <source>
        <strain evidence="6 7">RIPI110</strain>
    </source>
</reference>
<dbReference type="OrthoDB" id="9806714at2"/>
<dbReference type="PROSITE" id="PS51085">
    <property type="entry name" value="2FE2S_FER_2"/>
    <property type="match status" value="1"/>
</dbReference>
<evidence type="ECO:0000256" key="2">
    <source>
        <dbReference type="ARBA" id="ARBA00022723"/>
    </source>
</evidence>
<evidence type="ECO:0000256" key="4">
    <source>
        <dbReference type="ARBA" id="ARBA00023014"/>
    </source>
</evidence>